<feature type="transmembrane region" description="Helical" evidence="1">
    <location>
        <begin position="101"/>
        <end position="122"/>
    </location>
</feature>
<feature type="transmembrane region" description="Helical" evidence="1">
    <location>
        <begin position="134"/>
        <end position="155"/>
    </location>
</feature>
<reference evidence="2 3" key="1">
    <citation type="submission" date="2017-06" db="EMBL/GenBank/DDBJ databases">
        <title>Complete genome sequence of Paenibacillus donghaensis KCTC 13049T isolated from East Sea sediment, South Korea.</title>
        <authorList>
            <person name="Jung B.K."/>
            <person name="Hong S.-J."/>
            <person name="Shin J.-H."/>
        </authorList>
    </citation>
    <scope>NUCLEOTIDE SEQUENCE [LARGE SCALE GENOMIC DNA]</scope>
    <source>
        <strain evidence="2 3">KCTC 13049</strain>
    </source>
</reference>
<accession>A0A2Z2K8M2</accession>
<dbReference type="Proteomes" id="UP000249890">
    <property type="component" value="Chromosome"/>
</dbReference>
<keyword evidence="3" id="KW-1185">Reference proteome</keyword>
<organism evidence="2 3">
    <name type="scientific">Paenibacillus donghaensis</name>
    <dbReference type="NCBI Taxonomy" id="414771"/>
    <lineage>
        <taxon>Bacteria</taxon>
        <taxon>Bacillati</taxon>
        <taxon>Bacillota</taxon>
        <taxon>Bacilli</taxon>
        <taxon>Bacillales</taxon>
        <taxon>Paenibacillaceae</taxon>
        <taxon>Paenibacillus</taxon>
    </lineage>
</organism>
<proteinExistence type="predicted"/>
<name>A0A2Z2K8M2_9BACL</name>
<protein>
    <recommendedName>
        <fullName evidence="4">Stage II sporulation protein M</fullName>
    </recommendedName>
</protein>
<evidence type="ECO:0000313" key="3">
    <source>
        <dbReference type="Proteomes" id="UP000249890"/>
    </source>
</evidence>
<sequence>MRQLKVIRKPIELIRENKKAFILMNAVFYGLFLLSMLVTCFFPELQVKAIDSANQQLSSPWLESTAVSAYTSGNILLASLLTFLVNLILGTILTMTGPSLVIPFIGLFMGLYRAIFWGMAFAPLEYQAMLIPHYLTLLIEGQAYVFVMLAIYLQGKSFLFPKSIGIKSCWSGYKHGFIQTAWLYVPIVVLLLVGVFTKPGN</sequence>
<dbReference type="EMBL" id="CP021780">
    <property type="protein sequence ID" value="ASA21637.1"/>
    <property type="molecule type" value="Genomic_DNA"/>
</dbReference>
<keyword evidence="1" id="KW-0812">Transmembrane</keyword>
<feature type="transmembrane region" description="Helical" evidence="1">
    <location>
        <begin position="21"/>
        <end position="45"/>
    </location>
</feature>
<keyword evidence="1" id="KW-0472">Membrane</keyword>
<keyword evidence="1" id="KW-1133">Transmembrane helix</keyword>
<dbReference type="OrthoDB" id="571348at2"/>
<evidence type="ECO:0008006" key="4">
    <source>
        <dbReference type="Google" id="ProtNLM"/>
    </source>
</evidence>
<feature type="transmembrane region" description="Helical" evidence="1">
    <location>
        <begin position="65"/>
        <end position="89"/>
    </location>
</feature>
<dbReference type="RefSeq" id="WP_087915646.1">
    <property type="nucleotide sequence ID" value="NZ_CP021780.1"/>
</dbReference>
<evidence type="ECO:0000256" key="1">
    <source>
        <dbReference type="SAM" id="Phobius"/>
    </source>
</evidence>
<evidence type="ECO:0000313" key="2">
    <source>
        <dbReference type="EMBL" id="ASA21637.1"/>
    </source>
</evidence>
<dbReference type="KEGG" id="pdh:B9T62_13165"/>
<dbReference type="AlphaFoldDB" id="A0A2Z2K8M2"/>
<feature type="transmembrane region" description="Helical" evidence="1">
    <location>
        <begin position="176"/>
        <end position="196"/>
    </location>
</feature>
<gene>
    <name evidence="2" type="ORF">B9T62_13165</name>
</gene>